<dbReference type="GO" id="GO:0015031">
    <property type="term" value="P:protein transport"/>
    <property type="evidence" value="ECO:0007669"/>
    <property type="project" value="UniProtKB-KW"/>
</dbReference>
<evidence type="ECO:0000256" key="10">
    <source>
        <dbReference type="RuleBase" id="RU004349"/>
    </source>
</evidence>
<feature type="transmembrane region" description="Helical" evidence="11">
    <location>
        <begin position="219"/>
        <end position="242"/>
    </location>
</feature>
<evidence type="ECO:0000256" key="7">
    <source>
        <dbReference type="ARBA" id="ARBA00022989"/>
    </source>
</evidence>
<dbReference type="PROSITE" id="PS00755">
    <property type="entry name" value="SECY_1"/>
    <property type="match status" value="1"/>
</dbReference>
<keyword evidence="5 11" id="KW-0812">Transmembrane</keyword>
<dbReference type="SUPFAM" id="SSF103491">
    <property type="entry name" value="Preprotein translocase SecY subunit"/>
    <property type="match status" value="1"/>
</dbReference>
<evidence type="ECO:0000256" key="6">
    <source>
        <dbReference type="ARBA" id="ARBA00022927"/>
    </source>
</evidence>
<reference evidence="13" key="1">
    <citation type="submission" date="2019-08" db="EMBL/GenBank/DDBJ databases">
        <title>Reference gene set and small RNA set construction with multiple tissues from Davidia involucrata Baill.</title>
        <authorList>
            <person name="Yang H."/>
            <person name="Zhou C."/>
            <person name="Li G."/>
            <person name="Wang J."/>
            <person name="Gao P."/>
            <person name="Wang M."/>
            <person name="Wang R."/>
            <person name="Zhao Y."/>
        </authorList>
    </citation>
    <scope>NUCLEOTIDE SEQUENCE</scope>
    <source>
        <tissue evidence="13">Mixed with DoveR01_LX</tissue>
    </source>
</reference>
<feature type="transmembrane region" description="Helical" evidence="11">
    <location>
        <begin position="34"/>
        <end position="56"/>
    </location>
</feature>
<sequence>MGGGFRVLHLVRPFLSFLPEVQSADRKVPFREKVIYTVISLFIFLVCSQLPLYGIHSTTGADPFYWMRVILASNRGTVMELGITPIVTSGLVMQLLAGSKIIEVDNNVREDRALLNGAQKLLGILIAVGEAVAYVLSGMYGSVNQLGVGNAILIIVQLCFAGIIVICLDELLQKGYGLGSGISLFIATNICESIIWKAFSPTTINSGREAFYRQNLPNVTNLLATVLVFLIVIYFQGFRVVLPVRSKNARGQQGSYPIKLFYTSNMPIILQSALVSNLYFISQLLYRRYSGNFLVNLLGKWKESEYSGQSVPVGGLAYYITAPSSLADVAANPFHALFYIIFMLSACALFSKTWIEVSGSSAKDVAKQLKEQQMVMPGHRESNLQKELNRYIPTAAAFGGVCIGALTVLADFMGAIGSGTGILLAVTIIYQYFETFEKEKASELGFFGF</sequence>
<feature type="transmembrane region" description="Helical" evidence="11">
    <location>
        <begin position="268"/>
        <end position="286"/>
    </location>
</feature>
<keyword evidence="7 11" id="KW-1133">Transmembrane helix</keyword>
<proteinExistence type="inferred from homology"/>
<dbReference type="InterPro" id="IPR002208">
    <property type="entry name" value="SecY/SEC61-alpha"/>
</dbReference>
<name>A0A5B6ZSG8_DAVIN</name>
<evidence type="ECO:0000256" key="3">
    <source>
        <dbReference type="ARBA" id="ARBA00005751"/>
    </source>
</evidence>
<dbReference type="InterPro" id="IPR023201">
    <property type="entry name" value="SecY_dom_sf"/>
</dbReference>
<evidence type="ECO:0000259" key="12">
    <source>
        <dbReference type="Pfam" id="PF10559"/>
    </source>
</evidence>
<comment type="similarity">
    <text evidence="3 10">Belongs to the SecY/SEC61-alpha family.</text>
</comment>
<feature type="transmembrane region" description="Helical" evidence="11">
    <location>
        <begin position="391"/>
        <end position="409"/>
    </location>
</feature>
<organism evidence="13">
    <name type="scientific">Davidia involucrata</name>
    <name type="common">Dove tree</name>
    <dbReference type="NCBI Taxonomy" id="16924"/>
    <lineage>
        <taxon>Eukaryota</taxon>
        <taxon>Viridiplantae</taxon>
        <taxon>Streptophyta</taxon>
        <taxon>Embryophyta</taxon>
        <taxon>Tracheophyta</taxon>
        <taxon>Spermatophyta</taxon>
        <taxon>Magnoliopsida</taxon>
        <taxon>eudicotyledons</taxon>
        <taxon>Gunneridae</taxon>
        <taxon>Pentapetalae</taxon>
        <taxon>asterids</taxon>
        <taxon>Cornales</taxon>
        <taxon>Nyssaceae</taxon>
        <taxon>Davidia</taxon>
    </lineage>
</organism>
<dbReference type="InterPro" id="IPR019561">
    <property type="entry name" value="Translocon_Sec61/SecY_plug_dom"/>
</dbReference>
<protein>
    <recommendedName>
        <fullName evidence="12">Translocon Sec61/SecY plug domain-containing protein</fullName>
    </recommendedName>
</protein>
<accession>A0A5B6ZSG8</accession>
<dbReference type="PANTHER" id="PTHR10906">
    <property type="entry name" value="SECY/SEC61-ALPHA FAMILY MEMBER"/>
    <property type="match status" value="1"/>
</dbReference>
<dbReference type="AlphaFoldDB" id="A0A5B6ZSG8"/>
<keyword evidence="9 11" id="KW-0472">Membrane</keyword>
<dbReference type="PRINTS" id="PR00303">
    <property type="entry name" value="SECYTRNLCASE"/>
</dbReference>
<dbReference type="GO" id="GO:0012505">
    <property type="term" value="C:endomembrane system"/>
    <property type="evidence" value="ECO:0007669"/>
    <property type="project" value="UniProtKB-SubCell"/>
</dbReference>
<dbReference type="Gene3D" id="1.10.3370.10">
    <property type="entry name" value="SecY subunit domain"/>
    <property type="match status" value="1"/>
</dbReference>
<feature type="transmembrane region" description="Helical" evidence="11">
    <location>
        <begin position="118"/>
        <end position="136"/>
    </location>
</feature>
<dbReference type="GO" id="GO:0009535">
    <property type="term" value="C:chloroplast thylakoid membrane"/>
    <property type="evidence" value="ECO:0007669"/>
    <property type="project" value="UniProtKB-SubCell"/>
</dbReference>
<feature type="domain" description="Translocon Sec61/SecY plug" evidence="12">
    <location>
        <begin position="42"/>
        <end position="76"/>
    </location>
</feature>
<evidence type="ECO:0000256" key="1">
    <source>
        <dbReference type="ARBA" id="ARBA00004127"/>
    </source>
</evidence>
<dbReference type="Pfam" id="PF10559">
    <property type="entry name" value="Plug_translocon"/>
    <property type="match status" value="1"/>
</dbReference>
<keyword evidence="8" id="KW-0811">Translocation</keyword>
<dbReference type="PIRSF" id="PIRSF004557">
    <property type="entry name" value="SecY"/>
    <property type="match status" value="1"/>
</dbReference>
<keyword evidence="4" id="KW-0813">Transport</keyword>
<evidence type="ECO:0000256" key="2">
    <source>
        <dbReference type="ARBA" id="ARBA00004454"/>
    </source>
</evidence>
<evidence type="ECO:0000256" key="11">
    <source>
        <dbReference type="SAM" id="Phobius"/>
    </source>
</evidence>
<dbReference type="Pfam" id="PF00344">
    <property type="entry name" value="SecY"/>
    <property type="match status" value="1"/>
</dbReference>
<evidence type="ECO:0000256" key="5">
    <source>
        <dbReference type="ARBA" id="ARBA00022692"/>
    </source>
</evidence>
<evidence type="ECO:0000256" key="9">
    <source>
        <dbReference type="ARBA" id="ARBA00023136"/>
    </source>
</evidence>
<feature type="transmembrane region" description="Helical" evidence="11">
    <location>
        <begin position="336"/>
        <end position="355"/>
    </location>
</feature>
<comment type="subcellular location">
    <subcellularLocation>
        <location evidence="1">Endomembrane system</location>
        <topology evidence="1">Multi-pass membrane protein</topology>
    </subcellularLocation>
    <subcellularLocation>
        <location evidence="2">Plastid</location>
        <location evidence="2">Chloroplast thylakoid membrane</location>
        <topology evidence="2">Multi-pass membrane protein</topology>
    </subcellularLocation>
</comment>
<dbReference type="NCBIfam" id="NF006341">
    <property type="entry name" value="PRK08568.1-5"/>
    <property type="match status" value="1"/>
</dbReference>
<keyword evidence="6" id="KW-0653">Protein transport</keyword>
<evidence type="ECO:0000256" key="8">
    <source>
        <dbReference type="ARBA" id="ARBA00023010"/>
    </source>
</evidence>
<dbReference type="NCBIfam" id="TIGR00967">
    <property type="entry name" value="3a0501s007"/>
    <property type="match status" value="1"/>
</dbReference>
<dbReference type="EMBL" id="GHES01016953">
    <property type="protein sequence ID" value="MPA47512.1"/>
    <property type="molecule type" value="Transcribed_RNA"/>
</dbReference>
<dbReference type="InterPro" id="IPR030659">
    <property type="entry name" value="SecY_CS"/>
</dbReference>
<feature type="transmembrane region" description="Helical" evidence="11">
    <location>
        <begin position="175"/>
        <end position="199"/>
    </location>
</feature>
<evidence type="ECO:0000256" key="4">
    <source>
        <dbReference type="ARBA" id="ARBA00022448"/>
    </source>
</evidence>
<feature type="transmembrane region" description="Helical" evidence="11">
    <location>
        <begin position="76"/>
        <end position="97"/>
    </location>
</feature>
<feature type="transmembrane region" description="Helical" evidence="11">
    <location>
        <begin position="148"/>
        <end position="168"/>
    </location>
</feature>
<evidence type="ECO:0000313" key="13">
    <source>
        <dbReference type="EMBL" id="MPA47512.1"/>
    </source>
</evidence>
<feature type="transmembrane region" description="Helical" evidence="11">
    <location>
        <begin position="415"/>
        <end position="433"/>
    </location>
</feature>
<gene>
    <name evidence="13" type="ORF">Din_016953</name>
</gene>